<name>A0AAV6VHB8_9ARAC</name>
<feature type="region of interest" description="Disordered" evidence="1">
    <location>
        <begin position="1"/>
        <end position="21"/>
    </location>
</feature>
<sequence length="80" mass="9087">MDNTDNEQATGIHELSHRRQSKEMMMRLPGIHFESLPAYQTPAGPYSDRMFSFRTSAVFSRSHSFVHGEKNTPNSISTIS</sequence>
<accession>A0AAV6VHB8</accession>
<evidence type="ECO:0000313" key="2">
    <source>
        <dbReference type="EMBL" id="KAG8195121.1"/>
    </source>
</evidence>
<dbReference type="EMBL" id="JAFNEN010000093">
    <property type="protein sequence ID" value="KAG8195121.1"/>
    <property type="molecule type" value="Genomic_DNA"/>
</dbReference>
<evidence type="ECO:0000313" key="3">
    <source>
        <dbReference type="Proteomes" id="UP000827092"/>
    </source>
</evidence>
<comment type="caution">
    <text evidence="2">The sequence shown here is derived from an EMBL/GenBank/DDBJ whole genome shotgun (WGS) entry which is preliminary data.</text>
</comment>
<gene>
    <name evidence="2" type="ORF">JTE90_013596</name>
</gene>
<keyword evidence="3" id="KW-1185">Reference proteome</keyword>
<evidence type="ECO:0000256" key="1">
    <source>
        <dbReference type="SAM" id="MobiDB-lite"/>
    </source>
</evidence>
<dbReference type="AlphaFoldDB" id="A0AAV6VHB8"/>
<dbReference type="Proteomes" id="UP000827092">
    <property type="component" value="Unassembled WGS sequence"/>
</dbReference>
<proteinExistence type="predicted"/>
<organism evidence="2 3">
    <name type="scientific">Oedothorax gibbosus</name>
    <dbReference type="NCBI Taxonomy" id="931172"/>
    <lineage>
        <taxon>Eukaryota</taxon>
        <taxon>Metazoa</taxon>
        <taxon>Ecdysozoa</taxon>
        <taxon>Arthropoda</taxon>
        <taxon>Chelicerata</taxon>
        <taxon>Arachnida</taxon>
        <taxon>Araneae</taxon>
        <taxon>Araneomorphae</taxon>
        <taxon>Entelegynae</taxon>
        <taxon>Araneoidea</taxon>
        <taxon>Linyphiidae</taxon>
        <taxon>Erigoninae</taxon>
        <taxon>Oedothorax</taxon>
    </lineage>
</organism>
<protein>
    <submittedName>
        <fullName evidence="2">Uncharacterized protein</fullName>
    </submittedName>
</protein>
<reference evidence="2 3" key="1">
    <citation type="journal article" date="2022" name="Nat. Ecol. Evol.">
        <title>A masculinizing supergene underlies an exaggerated male reproductive morph in a spider.</title>
        <authorList>
            <person name="Hendrickx F."/>
            <person name="De Corte Z."/>
            <person name="Sonet G."/>
            <person name="Van Belleghem S.M."/>
            <person name="Kostlbacher S."/>
            <person name="Vangestel C."/>
        </authorList>
    </citation>
    <scope>NUCLEOTIDE SEQUENCE [LARGE SCALE GENOMIC DNA]</scope>
    <source>
        <strain evidence="2">W744_W776</strain>
    </source>
</reference>